<dbReference type="Proteomes" id="UP000053477">
    <property type="component" value="Unassembled WGS sequence"/>
</dbReference>
<dbReference type="Gene3D" id="3.30.70.330">
    <property type="match status" value="1"/>
</dbReference>
<keyword evidence="1 2" id="KW-0694">RNA-binding</keyword>
<dbReference type="AlphaFoldDB" id="A0A0H2RVM3"/>
<keyword evidence="6" id="KW-1185">Reference proteome</keyword>
<dbReference type="InParanoid" id="A0A0H2RVM3"/>
<dbReference type="PANTHER" id="PTHR23236:SF12">
    <property type="entry name" value="EUKARYOTIC INITIATION FACTOR 4B-RELATED"/>
    <property type="match status" value="1"/>
</dbReference>
<reference evidence="5 6" key="1">
    <citation type="submission" date="2015-04" db="EMBL/GenBank/DDBJ databases">
        <title>Complete genome sequence of Schizopora paradoxa KUC8140, a cosmopolitan wood degrader in East Asia.</title>
        <authorList>
            <consortium name="DOE Joint Genome Institute"/>
            <person name="Min B."/>
            <person name="Park H."/>
            <person name="Jang Y."/>
            <person name="Kim J.-J."/>
            <person name="Kim K.H."/>
            <person name="Pangilinan J."/>
            <person name="Lipzen A."/>
            <person name="Riley R."/>
            <person name="Grigoriev I.V."/>
            <person name="Spatafora J.W."/>
            <person name="Choi I.-G."/>
        </authorList>
    </citation>
    <scope>NUCLEOTIDE SEQUENCE [LARGE SCALE GENOMIC DNA]</scope>
    <source>
        <strain evidence="5 6">KUC8140</strain>
    </source>
</reference>
<evidence type="ECO:0000256" key="1">
    <source>
        <dbReference type="ARBA" id="ARBA00022884"/>
    </source>
</evidence>
<evidence type="ECO:0000259" key="4">
    <source>
        <dbReference type="PROSITE" id="PS50102"/>
    </source>
</evidence>
<dbReference type="GO" id="GO:0008143">
    <property type="term" value="F:poly(A) binding"/>
    <property type="evidence" value="ECO:0007669"/>
    <property type="project" value="TreeGrafter"/>
</dbReference>
<evidence type="ECO:0000256" key="2">
    <source>
        <dbReference type="PROSITE-ProRule" id="PRU00176"/>
    </source>
</evidence>
<dbReference type="PROSITE" id="PS50102">
    <property type="entry name" value="RRM"/>
    <property type="match status" value="1"/>
</dbReference>
<evidence type="ECO:0000256" key="3">
    <source>
        <dbReference type="SAM" id="MobiDB-lite"/>
    </source>
</evidence>
<dbReference type="CDD" id="cd12306">
    <property type="entry name" value="RRM_II_PABPs"/>
    <property type="match status" value="1"/>
</dbReference>
<name>A0A0H2RVM3_9AGAM</name>
<dbReference type="SUPFAM" id="SSF54928">
    <property type="entry name" value="RNA-binding domain, RBD"/>
    <property type="match status" value="1"/>
</dbReference>
<accession>A0A0H2RVM3</accession>
<dbReference type="OrthoDB" id="4726at2759"/>
<organism evidence="5 6">
    <name type="scientific">Schizopora paradoxa</name>
    <dbReference type="NCBI Taxonomy" id="27342"/>
    <lineage>
        <taxon>Eukaryota</taxon>
        <taxon>Fungi</taxon>
        <taxon>Dikarya</taxon>
        <taxon>Basidiomycota</taxon>
        <taxon>Agaricomycotina</taxon>
        <taxon>Agaricomycetes</taxon>
        <taxon>Hymenochaetales</taxon>
        <taxon>Schizoporaceae</taxon>
        <taxon>Schizopora</taxon>
    </lineage>
</organism>
<dbReference type="PANTHER" id="PTHR23236">
    <property type="entry name" value="EUKARYOTIC TRANSLATION INITIATION FACTOR 4B/4H"/>
    <property type="match status" value="1"/>
</dbReference>
<dbReference type="SMART" id="SM00360">
    <property type="entry name" value="RRM"/>
    <property type="match status" value="1"/>
</dbReference>
<feature type="compositionally biased region" description="Low complexity" evidence="3">
    <location>
        <begin position="149"/>
        <end position="160"/>
    </location>
</feature>
<feature type="domain" description="RRM" evidence="4">
    <location>
        <begin position="48"/>
        <end position="125"/>
    </location>
</feature>
<dbReference type="InterPro" id="IPR000504">
    <property type="entry name" value="RRM_dom"/>
</dbReference>
<dbReference type="FunCoup" id="A0A0H2RVM3">
    <property type="interactions" value="480"/>
</dbReference>
<dbReference type="InterPro" id="IPR035979">
    <property type="entry name" value="RBD_domain_sf"/>
</dbReference>
<protein>
    <submittedName>
        <fullName evidence="5">RNA-binding domain-containing protein</fullName>
    </submittedName>
</protein>
<dbReference type="EMBL" id="KQ085926">
    <property type="protein sequence ID" value="KLO15662.1"/>
    <property type="molecule type" value="Genomic_DNA"/>
</dbReference>
<gene>
    <name evidence="5" type="ORF">SCHPADRAFT_870770</name>
</gene>
<feature type="compositionally biased region" description="Gly residues" evidence="3">
    <location>
        <begin position="137"/>
        <end position="148"/>
    </location>
</feature>
<evidence type="ECO:0000313" key="5">
    <source>
        <dbReference type="EMBL" id="KLO15662.1"/>
    </source>
</evidence>
<feature type="region of interest" description="Disordered" evidence="3">
    <location>
        <begin position="123"/>
        <end position="160"/>
    </location>
</feature>
<feature type="region of interest" description="Disordered" evidence="3">
    <location>
        <begin position="19"/>
        <end position="44"/>
    </location>
</feature>
<evidence type="ECO:0000313" key="6">
    <source>
        <dbReference type="Proteomes" id="UP000053477"/>
    </source>
</evidence>
<sequence length="160" mass="17565">MKERVAEMEAEAAKLRELHEQAAKEQSPSVGGDDAMESEDDRLAADERSVHVANVDYAASPEEIQGHFQACGTINRVTILCDKFTGHPKGYAYVEFADPSFIETALALSGTTLRGRQITVTQKRTNVPGFNRRGRGGYRGGYRGGRGSRPGYSPYRARGR</sequence>
<dbReference type="InterPro" id="IPR012677">
    <property type="entry name" value="Nucleotide-bd_a/b_plait_sf"/>
</dbReference>
<dbReference type="STRING" id="27342.A0A0H2RVM3"/>
<proteinExistence type="predicted"/>
<dbReference type="Pfam" id="PF00076">
    <property type="entry name" value="RRM_1"/>
    <property type="match status" value="1"/>
</dbReference>